<feature type="transmembrane region" description="Helical" evidence="6">
    <location>
        <begin position="337"/>
        <end position="359"/>
    </location>
</feature>
<evidence type="ECO:0000256" key="5">
    <source>
        <dbReference type="SAM" id="MobiDB-lite"/>
    </source>
</evidence>
<dbReference type="PANTHER" id="PTHR42718">
    <property type="entry name" value="MAJOR FACILITATOR SUPERFAMILY MULTIDRUG TRANSPORTER MFSC"/>
    <property type="match status" value="1"/>
</dbReference>
<sequence>MNDRCMKASGVSLPSASRPGVDKPEPRAEAQGQQRFERQGLALTVLFVGAFLAPLDYFIVNLALPAIHTGLNASDAQLQLIVSAYASAYAVLLITGGRLGDLFGRRRMFMTGMAGFVVASALCGFAPNGHVLVIARIVQGMAASVMAPQVLATVRAVVPLHQQTRVMGFYGFVFGLASIVGQLGGGALITYQPFGLDWRAIFLINIPVGVLAFIGAWKYVPENQSATREGVDLKGVALLSLVLILLIYPMTHGREAGWPWWTFAMFALAVPALAAFIAVERGVERSGGSPLVDLQLFRNPAFSTGLVLAFLFYCNSAFFLTYGIYLQTGLHWTPLQSGIAIMPFALGFVAGPLTSPAVVRRIGGHVLTLGFSMMAVGFSVTGWAATHAALGPLFYAGLVLAGVGQGLVLPSIMRIVLGEVEPAKAGLASGVVTSTLQIGSAFGTAAISGAFFGALSANASAAGYAYAFQRSLAINAVLMVICIALSVTLVRHQQRASLRAIKMA</sequence>
<evidence type="ECO:0000256" key="3">
    <source>
        <dbReference type="ARBA" id="ARBA00022989"/>
    </source>
</evidence>
<evidence type="ECO:0000313" key="8">
    <source>
        <dbReference type="EMBL" id="SDI60116.1"/>
    </source>
</evidence>
<dbReference type="GO" id="GO:0022857">
    <property type="term" value="F:transmembrane transporter activity"/>
    <property type="evidence" value="ECO:0007669"/>
    <property type="project" value="InterPro"/>
</dbReference>
<keyword evidence="3 6" id="KW-1133">Transmembrane helix</keyword>
<dbReference type="CDD" id="cd17321">
    <property type="entry name" value="MFS_MMR_MDR_like"/>
    <property type="match status" value="1"/>
</dbReference>
<feature type="transmembrane region" description="Helical" evidence="6">
    <location>
        <begin position="472"/>
        <end position="490"/>
    </location>
</feature>
<dbReference type="GO" id="GO:0016020">
    <property type="term" value="C:membrane"/>
    <property type="evidence" value="ECO:0007669"/>
    <property type="project" value="UniProtKB-SubCell"/>
</dbReference>
<dbReference type="InterPro" id="IPR036259">
    <property type="entry name" value="MFS_trans_sf"/>
</dbReference>
<feature type="transmembrane region" description="Helical" evidence="6">
    <location>
        <begin position="366"/>
        <end position="386"/>
    </location>
</feature>
<evidence type="ECO:0000256" key="4">
    <source>
        <dbReference type="ARBA" id="ARBA00023136"/>
    </source>
</evidence>
<evidence type="ECO:0000256" key="2">
    <source>
        <dbReference type="ARBA" id="ARBA00022692"/>
    </source>
</evidence>
<feature type="transmembrane region" description="Helical" evidence="6">
    <location>
        <begin position="425"/>
        <end position="452"/>
    </location>
</feature>
<dbReference type="AlphaFoldDB" id="A0A7Z7BBM8"/>
<proteinExistence type="predicted"/>
<comment type="subcellular location">
    <subcellularLocation>
        <location evidence="1">Membrane</location>
        <topology evidence="1">Multi-pass membrane protein</topology>
    </subcellularLocation>
</comment>
<evidence type="ECO:0000256" key="1">
    <source>
        <dbReference type="ARBA" id="ARBA00004141"/>
    </source>
</evidence>
<dbReference type="SUPFAM" id="SSF103473">
    <property type="entry name" value="MFS general substrate transporter"/>
    <property type="match status" value="1"/>
</dbReference>
<feature type="domain" description="Major facilitator superfamily (MFS) profile" evidence="7">
    <location>
        <begin position="42"/>
        <end position="494"/>
    </location>
</feature>
<feature type="transmembrane region" description="Helical" evidence="6">
    <location>
        <begin position="392"/>
        <end position="413"/>
    </location>
</feature>
<evidence type="ECO:0000256" key="6">
    <source>
        <dbReference type="SAM" id="Phobius"/>
    </source>
</evidence>
<feature type="transmembrane region" description="Helical" evidence="6">
    <location>
        <begin position="300"/>
        <end position="325"/>
    </location>
</feature>
<gene>
    <name evidence="8" type="ORF">SAMN04487926_12039</name>
</gene>
<dbReference type="Pfam" id="PF07690">
    <property type="entry name" value="MFS_1"/>
    <property type="match status" value="1"/>
</dbReference>
<accession>A0A7Z7BBM8</accession>
<feature type="transmembrane region" description="Helical" evidence="6">
    <location>
        <begin position="76"/>
        <end position="96"/>
    </location>
</feature>
<feature type="transmembrane region" description="Helical" evidence="6">
    <location>
        <begin position="41"/>
        <end position="64"/>
    </location>
</feature>
<dbReference type="EMBL" id="FNDI01000020">
    <property type="protein sequence ID" value="SDI60116.1"/>
    <property type="molecule type" value="Genomic_DNA"/>
</dbReference>
<feature type="region of interest" description="Disordered" evidence="5">
    <location>
        <begin position="1"/>
        <end position="33"/>
    </location>
</feature>
<dbReference type="PROSITE" id="PS50850">
    <property type="entry name" value="MFS"/>
    <property type="match status" value="1"/>
</dbReference>
<dbReference type="Proteomes" id="UP000198900">
    <property type="component" value="Unassembled WGS sequence"/>
</dbReference>
<dbReference type="Gene3D" id="1.20.1720.10">
    <property type="entry name" value="Multidrug resistance protein D"/>
    <property type="match status" value="1"/>
</dbReference>
<evidence type="ECO:0000259" key="7">
    <source>
        <dbReference type="PROSITE" id="PS50850"/>
    </source>
</evidence>
<evidence type="ECO:0000313" key="9">
    <source>
        <dbReference type="Proteomes" id="UP000198900"/>
    </source>
</evidence>
<dbReference type="PRINTS" id="PR01036">
    <property type="entry name" value="TCRTETB"/>
</dbReference>
<keyword evidence="9" id="KW-1185">Reference proteome</keyword>
<feature type="transmembrane region" description="Helical" evidence="6">
    <location>
        <begin position="200"/>
        <end position="219"/>
    </location>
</feature>
<dbReference type="Gene3D" id="1.20.1250.20">
    <property type="entry name" value="MFS general substrate transporter like domains"/>
    <property type="match status" value="1"/>
</dbReference>
<feature type="transmembrane region" description="Helical" evidence="6">
    <location>
        <begin position="133"/>
        <end position="157"/>
    </location>
</feature>
<dbReference type="PANTHER" id="PTHR42718:SF39">
    <property type="entry name" value="ACTINORHODIN TRANSPORTER-RELATED"/>
    <property type="match status" value="1"/>
</dbReference>
<keyword evidence="4 6" id="KW-0472">Membrane</keyword>
<dbReference type="InterPro" id="IPR011701">
    <property type="entry name" value="MFS"/>
</dbReference>
<reference evidence="8" key="1">
    <citation type="submission" date="2016-10" db="EMBL/GenBank/DDBJ databases">
        <authorList>
            <person name="Varghese N."/>
            <person name="Submissions S."/>
        </authorList>
    </citation>
    <scope>NUCLEOTIDE SEQUENCE [LARGE SCALE GENOMIC DNA]</scope>
    <source>
        <strain evidence="8">YR281</strain>
    </source>
</reference>
<name>A0A7Z7BBM8_9BURK</name>
<protein>
    <submittedName>
        <fullName evidence="8">Drug resistance transporter, EmrB/QacA subfamily</fullName>
    </submittedName>
</protein>
<comment type="caution">
    <text evidence="8">The sequence shown here is derived from an EMBL/GenBank/DDBJ whole genome shotgun (WGS) entry which is preliminary data.</text>
</comment>
<feature type="transmembrane region" description="Helical" evidence="6">
    <location>
        <begin position="231"/>
        <end position="248"/>
    </location>
</feature>
<dbReference type="InterPro" id="IPR020846">
    <property type="entry name" value="MFS_dom"/>
</dbReference>
<keyword evidence="2 6" id="KW-0812">Transmembrane</keyword>
<feature type="transmembrane region" description="Helical" evidence="6">
    <location>
        <begin position="108"/>
        <end position="127"/>
    </location>
</feature>
<feature type="transmembrane region" description="Helical" evidence="6">
    <location>
        <begin position="260"/>
        <end position="279"/>
    </location>
</feature>
<organism evidence="8 9">
    <name type="scientific">Paraburkholderia steynii</name>
    <dbReference type="NCBI Taxonomy" id="1245441"/>
    <lineage>
        <taxon>Bacteria</taxon>
        <taxon>Pseudomonadati</taxon>
        <taxon>Pseudomonadota</taxon>
        <taxon>Betaproteobacteria</taxon>
        <taxon>Burkholderiales</taxon>
        <taxon>Burkholderiaceae</taxon>
        <taxon>Paraburkholderia</taxon>
    </lineage>
</organism>
<feature type="transmembrane region" description="Helical" evidence="6">
    <location>
        <begin position="169"/>
        <end position="194"/>
    </location>
</feature>